<dbReference type="AlphaFoldDB" id="M1MWX7"/>
<evidence type="ECO:0000313" key="1">
    <source>
        <dbReference type="EMBL" id="AGF59081.1"/>
    </source>
</evidence>
<dbReference type="EMBL" id="CP004121">
    <property type="protein sequence ID" value="AGF59081.1"/>
    <property type="molecule type" value="Genomic_DNA"/>
</dbReference>
<dbReference type="Gene3D" id="1.20.1260.10">
    <property type="match status" value="1"/>
</dbReference>
<dbReference type="KEGG" id="csr:Cspa_c53360"/>
<protein>
    <recommendedName>
        <fullName evidence="3">Spore coat protein</fullName>
    </recommendedName>
</protein>
<dbReference type="Proteomes" id="UP000011728">
    <property type="component" value="Chromosome"/>
</dbReference>
<dbReference type="STRING" id="36745.CLSAP_50830"/>
<sequence>MNNKNNLAPHEMLELRELMDSNIVGVKKLQANMKMIEDDELKSFMEHCLDSKKENINSVQNFIESNFNI</sequence>
<dbReference type="InterPro" id="IPR012347">
    <property type="entry name" value="Ferritin-like"/>
</dbReference>
<evidence type="ECO:0008006" key="3">
    <source>
        <dbReference type="Google" id="ProtNLM"/>
    </source>
</evidence>
<proteinExistence type="predicted"/>
<dbReference type="OrthoDB" id="1913674at2"/>
<dbReference type="PATRIC" id="fig|931276.5.peg.5391"/>
<name>M1MWX7_9CLOT</name>
<evidence type="ECO:0000313" key="2">
    <source>
        <dbReference type="Proteomes" id="UP000011728"/>
    </source>
</evidence>
<accession>M1MWX7</accession>
<dbReference type="eggNOG" id="ENOG5033P01">
    <property type="taxonomic scope" value="Bacteria"/>
</dbReference>
<keyword evidence="2" id="KW-1185">Reference proteome</keyword>
<reference evidence="1 2" key="1">
    <citation type="submission" date="2013-02" db="EMBL/GenBank/DDBJ databases">
        <title>Genome sequence of Clostridium saccharoperbutylacetonicum N1-4(HMT).</title>
        <authorList>
            <person name="Poehlein A."/>
            <person name="Daniel R."/>
        </authorList>
    </citation>
    <scope>NUCLEOTIDE SEQUENCE [LARGE SCALE GENOMIC DNA]</scope>
    <source>
        <strain evidence="2">N1-4(HMT)</strain>
    </source>
</reference>
<dbReference type="HOGENOM" id="CLU_191305_1_0_9"/>
<gene>
    <name evidence="1" type="ORF">Cspa_c53360</name>
</gene>
<dbReference type="RefSeq" id="WP_015395388.1">
    <property type="nucleotide sequence ID" value="NC_020291.1"/>
</dbReference>
<organism evidence="1 2">
    <name type="scientific">Clostridium saccharoperbutylacetonicum N1-4(HMT)</name>
    <dbReference type="NCBI Taxonomy" id="931276"/>
    <lineage>
        <taxon>Bacteria</taxon>
        <taxon>Bacillati</taxon>
        <taxon>Bacillota</taxon>
        <taxon>Clostridia</taxon>
        <taxon>Eubacteriales</taxon>
        <taxon>Clostridiaceae</taxon>
        <taxon>Clostridium</taxon>
    </lineage>
</organism>